<protein>
    <submittedName>
        <fullName evidence="1">Uncharacterized protein</fullName>
    </submittedName>
</protein>
<dbReference type="EMBL" id="CM042016">
    <property type="protein sequence ID" value="KAI3700387.1"/>
    <property type="molecule type" value="Genomic_DNA"/>
</dbReference>
<keyword evidence="2" id="KW-1185">Reference proteome</keyword>
<comment type="caution">
    <text evidence="1">The sequence shown here is derived from an EMBL/GenBank/DDBJ whole genome shotgun (WGS) entry which is preliminary data.</text>
</comment>
<evidence type="ECO:0000313" key="1">
    <source>
        <dbReference type="EMBL" id="KAI3700387.1"/>
    </source>
</evidence>
<proteinExistence type="predicted"/>
<dbReference type="Proteomes" id="UP001055811">
    <property type="component" value="Linkage Group LG08"/>
</dbReference>
<evidence type="ECO:0000313" key="2">
    <source>
        <dbReference type="Proteomes" id="UP001055811"/>
    </source>
</evidence>
<accession>A0ACB8ZQU7</accession>
<reference evidence="2" key="1">
    <citation type="journal article" date="2022" name="Mol. Ecol. Resour.">
        <title>The genomes of chicory, endive, great burdock and yacon provide insights into Asteraceae palaeo-polyploidization history and plant inulin production.</title>
        <authorList>
            <person name="Fan W."/>
            <person name="Wang S."/>
            <person name="Wang H."/>
            <person name="Wang A."/>
            <person name="Jiang F."/>
            <person name="Liu H."/>
            <person name="Zhao H."/>
            <person name="Xu D."/>
            <person name="Zhang Y."/>
        </authorList>
    </citation>
    <scope>NUCLEOTIDE SEQUENCE [LARGE SCALE GENOMIC DNA]</scope>
    <source>
        <strain evidence="2">cv. Punajuju</strain>
    </source>
</reference>
<reference evidence="1 2" key="2">
    <citation type="journal article" date="2022" name="Mol. Ecol. Resour.">
        <title>The genomes of chicory, endive, great burdock and yacon provide insights into Asteraceae paleo-polyploidization history and plant inulin production.</title>
        <authorList>
            <person name="Fan W."/>
            <person name="Wang S."/>
            <person name="Wang H."/>
            <person name="Wang A."/>
            <person name="Jiang F."/>
            <person name="Liu H."/>
            <person name="Zhao H."/>
            <person name="Xu D."/>
            <person name="Zhang Y."/>
        </authorList>
    </citation>
    <scope>NUCLEOTIDE SEQUENCE [LARGE SCALE GENOMIC DNA]</scope>
    <source>
        <strain evidence="2">cv. Punajuju</strain>
        <tissue evidence="1">Leaves</tissue>
    </source>
</reference>
<name>A0ACB8ZQU7_CICIN</name>
<gene>
    <name evidence="1" type="ORF">L2E82_45013</name>
</gene>
<organism evidence="1 2">
    <name type="scientific">Cichorium intybus</name>
    <name type="common">Chicory</name>
    <dbReference type="NCBI Taxonomy" id="13427"/>
    <lineage>
        <taxon>Eukaryota</taxon>
        <taxon>Viridiplantae</taxon>
        <taxon>Streptophyta</taxon>
        <taxon>Embryophyta</taxon>
        <taxon>Tracheophyta</taxon>
        <taxon>Spermatophyta</taxon>
        <taxon>Magnoliopsida</taxon>
        <taxon>eudicotyledons</taxon>
        <taxon>Gunneridae</taxon>
        <taxon>Pentapetalae</taxon>
        <taxon>asterids</taxon>
        <taxon>campanulids</taxon>
        <taxon>Asterales</taxon>
        <taxon>Asteraceae</taxon>
        <taxon>Cichorioideae</taxon>
        <taxon>Cichorieae</taxon>
        <taxon>Cichoriinae</taxon>
        <taxon>Cichorium</taxon>
    </lineage>
</organism>
<sequence length="259" mass="29171">MPRFRNFFFNGVCGCSKFLLQWSLYDYDAPIDEYGLIRQPKYGHLAELHKAIKQCEPTLISSDPIAIPLGSLQQAHIFYSKLGHCSAFLSNYDTSNGTRMILNQKHYNIPPWSISILSDCQNKIGVQSTRLTMLWTNSEILSWETFNEDLTLSDEGSAFTSFGLLDQVNVTRDASDYLWCTTNIDVAPSKSFLYTGEHLKLLVQSTGHALHVFINGKLSGSAFGTREDMRIEYKEKVRLCSGRNKIALLSVAMGLSVSF</sequence>